<gene>
    <name evidence="2" type="primary">xcpT_3</name>
    <name evidence="2" type="ORF">Q31b_27110</name>
</gene>
<evidence type="ECO:0000259" key="1">
    <source>
        <dbReference type="Pfam" id="PF07596"/>
    </source>
</evidence>
<dbReference type="NCBIfam" id="TIGR02532">
    <property type="entry name" value="IV_pilin_GFxxxE"/>
    <property type="match status" value="1"/>
</dbReference>
<dbReference type="InterPro" id="IPR011453">
    <property type="entry name" value="DUF1559"/>
</dbReference>
<accession>A0A5C6DXB3</accession>
<dbReference type="InterPro" id="IPR012902">
    <property type="entry name" value="N_methyl_site"/>
</dbReference>
<dbReference type="RefSeq" id="WP_146600114.1">
    <property type="nucleotide sequence ID" value="NZ_SJPY01000004.1"/>
</dbReference>
<name>A0A5C6DXB3_9BACT</name>
<dbReference type="InterPro" id="IPR045584">
    <property type="entry name" value="Pilin-like"/>
</dbReference>
<dbReference type="PANTHER" id="PTHR30093">
    <property type="entry name" value="GENERAL SECRETION PATHWAY PROTEIN G"/>
    <property type="match status" value="1"/>
</dbReference>
<dbReference type="Gene3D" id="3.30.700.10">
    <property type="entry name" value="Glycoprotein, Type 4 Pilin"/>
    <property type="match status" value="1"/>
</dbReference>
<dbReference type="NCBIfam" id="TIGR04294">
    <property type="entry name" value="pre_pil_HX9DG"/>
    <property type="match status" value="1"/>
</dbReference>
<organism evidence="2 3">
    <name type="scientific">Novipirellula aureliae</name>
    <dbReference type="NCBI Taxonomy" id="2527966"/>
    <lineage>
        <taxon>Bacteria</taxon>
        <taxon>Pseudomonadati</taxon>
        <taxon>Planctomycetota</taxon>
        <taxon>Planctomycetia</taxon>
        <taxon>Pirellulales</taxon>
        <taxon>Pirellulaceae</taxon>
        <taxon>Novipirellula</taxon>
    </lineage>
</organism>
<feature type="domain" description="DUF1559" evidence="1">
    <location>
        <begin position="30"/>
        <end position="330"/>
    </location>
</feature>
<proteinExistence type="predicted"/>
<dbReference type="Pfam" id="PF07596">
    <property type="entry name" value="SBP_bac_10"/>
    <property type="match status" value="1"/>
</dbReference>
<dbReference type="Pfam" id="PF07963">
    <property type="entry name" value="N_methyl"/>
    <property type="match status" value="1"/>
</dbReference>
<keyword evidence="3" id="KW-1185">Reference proteome</keyword>
<dbReference type="InterPro" id="IPR027558">
    <property type="entry name" value="Pre_pil_HX9DG_C"/>
</dbReference>
<protein>
    <submittedName>
        <fullName evidence="2">Type II secretion system protein G</fullName>
    </submittedName>
</protein>
<dbReference type="OrthoDB" id="255848at2"/>
<sequence>MKRKAFTLVELLVVIAIIGVLVGLLLPAVQSAREAARRMQCQNNMKQIALATHNFESTYKHLPPGLTTFVHKNTKTGAPINWYGNSVFAYILPFIEAQSIHEMWDWSETFEAAVQNTRDPADIRSKSTDAASAQMVSTFLCPSDITENGRPIELDYSVMGYSTGFFGQTSYIANGGTHSTYFRDADMQSDGVFSMTGEDSQPETFQRFLRDGEPPSKFASIIDGTSQTLLFGERFHYDPIFDNQLYDSPTKFSRYPIHKWSAWGWTGGGNGTTHLFGSTRVPINYMTSESDGQNYSSVNFRMSAYGSGHSGGANFAFSDGSVRFLTESVNMVLFRALSTKHGNEVIQYEE</sequence>
<reference evidence="2 3" key="1">
    <citation type="submission" date="2019-02" db="EMBL/GenBank/DDBJ databases">
        <title>Deep-cultivation of Planctomycetes and their phenomic and genomic characterization uncovers novel biology.</title>
        <authorList>
            <person name="Wiegand S."/>
            <person name="Jogler M."/>
            <person name="Boedeker C."/>
            <person name="Pinto D."/>
            <person name="Vollmers J."/>
            <person name="Rivas-Marin E."/>
            <person name="Kohn T."/>
            <person name="Peeters S.H."/>
            <person name="Heuer A."/>
            <person name="Rast P."/>
            <person name="Oberbeckmann S."/>
            <person name="Bunk B."/>
            <person name="Jeske O."/>
            <person name="Meyerdierks A."/>
            <person name="Storesund J.E."/>
            <person name="Kallscheuer N."/>
            <person name="Luecker S."/>
            <person name="Lage O.M."/>
            <person name="Pohl T."/>
            <person name="Merkel B.J."/>
            <person name="Hornburger P."/>
            <person name="Mueller R.-W."/>
            <person name="Bruemmer F."/>
            <person name="Labrenz M."/>
            <person name="Spormann A.M."/>
            <person name="Op Den Camp H."/>
            <person name="Overmann J."/>
            <person name="Amann R."/>
            <person name="Jetten M.S.M."/>
            <person name="Mascher T."/>
            <person name="Medema M.H."/>
            <person name="Devos D.P."/>
            <person name="Kaster A.-K."/>
            <person name="Ovreas L."/>
            <person name="Rohde M."/>
            <person name="Galperin M.Y."/>
            <person name="Jogler C."/>
        </authorList>
    </citation>
    <scope>NUCLEOTIDE SEQUENCE [LARGE SCALE GENOMIC DNA]</scope>
    <source>
        <strain evidence="2 3">Q31b</strain>
    </source>
</reference>
<dbReference type="EMBL" id="SJPY01000004">
    <property type="protein sequence ID" value="TWU41272.1"/>
    <property type="molecule type" value="Genomic_DNA"/>
</dbReference>
<evidence type="ECO:0000313" key="2">
    <source>
        <dbReference type="EMBL" id="TWU41272.1"/>
    </source>
</evidence>
<comment type="caution">
    <text evidence="2">The sequence shown here is derived from an EMBL/GenBank/DDBJ whole genome shotgun (WGS) entry which is preliminary data.</text>
</comment>
<dbReference type="SUPFAM" id="SSF54523">
    <property type="entry name" value="Pili subunits"/>
    <property type="match status" value="1"/>
</dbReference>
<dbReference type="AlphaFoldDB" id="A0A5C6DXB3"/>
<evidence type="ECO:0000313" key="3">
    <source>
        <dbReference type="Proteomes" id="UP000315471"/>
    </source>
</evidence>
<dbReference type="PANTHER" id="PTHR30093:SF2">
    <property type="entry name" value="TYPE II SECRETION SYSTEM PROTEIN H"/>
    <property type="match status" value="1"/>
</dbReference>
<dbReference type="Proteomes" id="UP000315471">
    <property type="component" value="Unassembled WGS sequence"/>
</dbReference>